<evidence type="ECO:0000313" key="1">
    <source>
        <dbReference type="EMBL" id="QGT83537.1"/>
    </source>
</evidence>
<gene>
    <name evidence="1" type="ORF">GMO17_21390</name>
</gene>
<evidence type="ECO:0000313" key="2">
    <source>
        <dbReference type="Proteomes" id="UP000423413"/>
    </source>
</evidence>
<dbReference type="AlphaFoldDB" id="A0AAE6QJ96"/>
<reference evidence="1 2" key="1">
    <citation type="submission" date="2019-11" db="EMBL/GenBank/DDBJ databases">
        <title>Complete genome sequence of Pseudomonas syringae pv. coronafaciens isolate B19001 originated in imported oat cereal.</title>
        <authorList>
            <person name="Kim S.M."/>
            <person name="Lee B.C."/>
            <person name="Seo S.J."/>
            <person name="Lee J.E."/>
            <person name="Choi N.J."/>
            <person name="Park J.H."/>
        </authorList>
    </citation>
    <scope>NUCLEOTIDE SEQUENCE [LARGE SCALE GENOMIC DNA]</scope>
    <source>
        <strain evidence="1 2">B19001</strain>
    </source>
</reference>
<name>A0AAE6QJ96_9PSED</name>
<proteinExistence type="predicted"/>
<sequence length="191" mass="20836">MNALEVSHYYNTGSVNAQNSLTLATRLGDMLCKAEEKYGQRDQSWTVLGVEFGSNGPYIWFPQGKGIVIQLGLTALNDTLNASYQLAHECIHLLSPCGSSVVPVIEEGLATVFSAIYIAEEFDVIYNTDDAPYAEAATLVRELLSTYPDAISRLRAVEPAFTKITTQTFVQAGLEVSSSLMGKLLASFKRN</sequence>
<dbReference type="EMBL" id="CP046441">
    <property type="protein sequence ID" value="QGT83537.1"/>
    <property type="molecule type" value="Genomic_DNA"/>
</dbReference>
<organism evidence="1 2">
    <name type="scientific">Pseudomonas coronafaciens pv. coronafaciens</name>
    <dbReference type="NCBI Taxonomy" id="235275"/>
    <lineage>
        <taxon>Bacteria</taxon>
        <taxon>Pseudomonadati</taxon>
        <taxon>Pseudomonadota</taxon>
        <taxon>Gammaproteobacteria</taxon>
        <taxon>Pseudomonadales</taxon>
        <taxon>Pseudomonadaceae</taxon>
        <taxon>Pseudomonas</taxon>
        <taxon>Pseudomonas coronafaciens</taxon>
    </lineage>
</organism>
<dbReference type="RefSeq" id="WP_191892711.1">
    <property type="nucleotide sequence ID" value="NZ_CP046441.1"/>
</dbReference>
<dbReference type="Proteomes" id="UP000423413">
    <property type="component" value="Chromosome"/>
</dbReference>
<accession>A0AAE6QJ96</accession>
<protein>
    <submittedName>
        <fullName evidence="1">Uncharacterized protein</fullName>
    </submittedName>
</protein>